<dbReference type="PROSITE" id="PS50902">
    <property type="entry name" value="FLAVODOXIN_LIKE"/>
    <property type="match status" value="1"/>
</dbReference>
<dbReference type="AlphaFoldDB" id="A0A2G9YWF3"/>
<accession>A0A2G9YWF3</accession>
<dbReference type="InterPro" id="IPR008254">
    <property type="entry name" value="Flavodoxin/NO_synth"/>
</dbReference>
<dbReference type="EMBL" id="PCRP01000038">
    <property type="protein sequence ID" value="PIP23596.1"/>
    <property type="molecule type" value="Genomic_DNA"/>
</dbReference>
<evidence type="ECO:0000313" key="2">
    <source>
        <dbReference type="EMBL" id="PIP23596.1"/>
    </source>
</evidence>
<dbReference type="GO" id="GO:0010181">
    <property type="term" value="F:FMN binding"/>
    <property type="evidence" value="ECO:0007669"/>
    <property type="project" value="InterPro"/>
</dbReference>
<dbReference type="Proteomes" id="UP000230273">
    <property type="component" value="Unassembled WGS sequence"/>
</dbReference>
<gene>
    <name evidence="2" type="ORF">COX36_02405</name>
</gene>
<proteinExistence type="predicted"/>
<dbReference type="SUPFAM" id="SSF52218">
    <property type="entry name" value="Flavoproteins"/>
    <property type="match status" value="1"/>
</dbReference>
<evidence type="ECO:0000259" key="1">
    <source>
        <dbReference type="PROSITE" id="PS50902"/>
    </source>
</evidence>
<evidence type="ECO:0000313" key="3">
    <source>
        <dbReference type="Proteomes" id="UP000230273"/>
    </source>
</evidence>
<dbReference type="InterPro" id="IPR029039">
    <property type="entry name" value="Flavoprotein-like_sf"/>
</dbReference>
<feature type="domain" description="Flavodoxin-like" evidence="1">
    <location>
        <begin position="3"/>
        <end position="105"/>
    </location>
</feature>
<organism evidence="2 3">
    <name type="scientific">Candidatus Nealsonbacteria bacterium CG23_combo_of_CG06-09_8_20_14_all_38_19</name>
    <dbReference type="NCBI Taxonomy" id="1974721"/>
    <lineage>
        <taxon>Bacteria</taxon>
        <taxon>Candidatus Nealsoniibacteriota</taxon>
    </lineage>
</organism>
<name>A0A2G9YWF3_9BACT</name>
<comment type="caution">
    <text evidence="2">The sequence shown here is derived from an EMBL/GenBank/DDBJ whole genome shotgun (WGS) entry which is preliminary data.</text>
</comment>
<dbReference type="Gene3D" id="3.40.50.360">
    <property type="match status" value="1"/>
</dbReference>
<sequence length="105" mass="12401">MKILIAYYSRTGSTEKTALAIERNFLERGFQVDVEQVRPKKEHGFWGWWHIRMVKRECEILPLKIKDVSKYDVICVGSPNWTRLSLPMARYLKEIKGLKYKNVGL</sequence>
<feature type="non-terminal residue" evidence="2">
    <location>
        <position position="105"/>
    </location>
</feature>
<protein>
    <recommendedName>
        <fullName evidence="1">Flavodoxin-like domain-containing protein</fullName>
    </recommendedName>
</protein>
<reference evidence="2 3" key="1">
    <citation type="submission" date="2017-09" db="EMBL/GenBank/DDBJ databases">
        <title>Depth-based differentiation of microbial function through sediment-hosted aquifers and enrichment of novel symbionts in the deep terrestrial subsurface.</title>
        <authorList>
            <person name="Probst A.J."/>
            <person name="Ladd B."/>
            <person name="Jarett J.K."/>
            <person name="Geller-Mcgrath D.E."/>
            <person name="Sieber C.M."/>
            <person name="Emerson J.B."/>
            <person name="Anantharaman K."/>
            <person name="Thomas B.C."/>
            <person name="Malmstrom R."/>
            <person name="Stieglmeier M."/>
            <person name="Klingl A."/>
            <person name="Woyke T."/>
            <person name="Ryan C.M."/>
            <person name="Banfield J.F."/>
        </authorList>
    </citation>
    <scope>NUCLEOTIDE SEQUENCE [LARGE SCALE GENOMIC DNA]</scope>
    <source>
        <strain evidence="2">CG23_combo_of_CG06-09_8_20_14_all_38_19</strain>
    </source>
</reference>